<evidence type="ECO:0000259" key="3">
    <source>
        <dbReference type="SMART" id="SM00446"/>
    </source>
</evidence>
<name>A0ABR2K6Q7_9EUKA</name>
<feature type="domain" description="U2A'/phosphoprotein 32 family A C-terminal" evidence="3">
    <location>
        <begin position="109"/>
        <end position="127"/>
    </location>
</feature>
<gene>
    <name evidence="4" type="ORF">M9Y10_042066</name>
</gene>
<keyword evidence="5" id="KW-1185">Reference proteome</keyword>
<proteinExistence type="predicted"/>
<sequence>MSEESHQGVLKAEMVFQKTRTLSLADVHSINMWGYNLTDVSILSKCPNINTISMPINSIHTLAPFQHCPKLKNLLLRQNLISSFQELKYLQNLTFLENLSLSDNPIASLPNYRSTVLSMLPQLKKLDNLDTFYSDNYNIENKNQNANIRMNRSVDFSKNYNIFDDVDSSRIDENHMKPQIKNNFSQKTLNMKMLIQNQKKKDQYQRQMSQIRDQTYNNNTNSLASTDDSHYLTAVLSLIPELSIDSLKIVLDAIHQRCQS</sequence>
<keyword evidence="1" id="KW-0433">Leucine-rich repeat</keyword>
<evidence type="ECO:0000313" key="5">
    <source>
        <dbReference type="Proteomes" id="UP001470230"/>
    </source>
</evidence>
<dbReference type="PANTHER" id="PTHR18849:SF0">
    <property type="entry name" value="CILIA- AND FLAGELLA-ASSOCIATED PROTEIN 410-RELATED"/>
    <property type="match status" value="1"/>
</dbReference>
<dbReference type="Proteomes" id="UP001470230">
    <property type="component" value="Unassembled WGS sequence"/>
</dbReference>
<keyword evidence="2" id="KW-0677">Repeat</keyword>
<dbReference type="SUPFAM" id="SSF52058">
    <property type="entry name" value="L domain-like"/>
    <property type="match status" value="1"/>
</dbReference>
<dbReference type="Gene3D" id="3.80.10.10">
    <property type="entry name" value="Ribonuclease Inhibitor"/>
    <property type="match status" value="1"/>
</dbReference>
<dbReference type="InterPro" id="IPR032675">
    <property type="entry name" value="LRR_dom_sf"/>
</dbReference>
<dbReference type="Pfam" id="PF14580">
    <property type="entry name" value="LRR_9"/>
    <property type="match status" value="1"/>
</dbReference>
<protein>
    <submittedName>
        <fullName evidence="4">DNA damage response, detection of DNA damage</fullName>
    </submittedName>
</protein>
<dbReference type="InterPro" id="IPR003603">
    <property type="entry name" value="U2A'_phosphoprotein32A_C"/>
</dbReference>
<dbReference type="PANTHER" id="PTHR18849">
    <property type="entry name" value="LEUCINE RICH REPEAT PROTEIN"/>
    <property type="match status" value="1"/>
</dbReference>
<dbReference type="PROSITE" id="PS51450">
    <property type="entry name" value="LRR"/>
    <property type="match status" value="2"/>
</dbReference>
<comment type="caution">
    <text evidence="4">The sequence shown here is derived from an EMBL/GenBank/DDBJ whole genome shotgun (WGS) entry which is preliminary data.</text>
</comment>
<dbReference type="InterPro" id="IPR001611">
    <property type="entry name" value="Leu-rich_rpt"/>
</dbReference>
<evidence type="ECO:0000313" key="4">
    <source>
        <dbReference type="EMBL" id="KAK8886602.1"/>
    </source>
</evidence>
<dbReference type="EMBL" id="JAPFFF010000007">
    <property type="protein sequence ID" value="KAK8886602.1"/>
    <property type="molecule type" value="Genomic_DNA"/>
</dbReference>
<accession>A0ABR2K6Q7</accession>
<reference evidence="4 5" key="1">
    <citation type="submission" date="2024-04" db="EMBL/GenBank/DDBJ databases">
        <title>Tritrichomonas musculus Genome.</title>
        <authorList>
            <person name="Alves-Ferreira E."/>
            <person name="Grigg M."/>
            <person name="Lorenzi H."/>
            <person name="Galac M."/>
        </authorList>
    </citation>
    <scope>NUCLEOTIDE SEQUENCE [LARGE SCALE GENOMIC DNA]</scope>
    <source>
        <strain evidence="4 5">EAF2021</strain>
    </source>
</reference>
<dbReference type="SMART" id="SM00446">
    <property type="entry name" value="LRRcap"/>
    <property type="match status" value="1"/>
</dbReference>
<organism evidence="4 5">
    <name type="scientific">Tritrichomonas musculus</name>
    <dbReference type="NCBI Taxonomy" id="1915356"/>
    <lineage>
        <taxon>Eukaryota</taxon>
        <taxon>Metamonada</taxon>
        <taxon>Parabasalia</taxon>
        <taxon>Tritrichomonadida</taxon>
        <taxon>Tritrichomonadidae</taxon>
        <taxon>Tritrichomonas</taxon>
    </lineage>
</organism>
<evidence type="ECO:0000256" key="2">
    <source>
        <dbReference type="ARBA" id="ARBA00022737"/>
    </source>
</evidence>
<evidence type="ECO:0000256" key="1">
    <source>
        <dbReference type="ARBA" id="ARBA00022614"/>
    </source>
</evidence>